<feature type="region of interest" description="Disordered" evidence="1">
    <location>
        <begin position="1"/>
        <end position="29"/>
    </location>
</feature>
<gene>
    <name evidence="2" type="ORF">H6H03_40075</name>
</gene>
<keyword evidence="3" id="KW-1185">Reference proteome</keyword>
<evidence type="ECO:0000313" key="2">
    <source>
        <dbReference type="EMBL" id="MBD2739952.1"/>
    </source>
</evidence>
<dbReference type="EMBL" id="JACJTU010000149">
    <property type="protein sequence ID" value="MBD2739952.1"/>
    <property type="molecule type" value="Genomic_DNA"/>
</dbReference>
<feature type="compositionally biased region" description="Polar residues" evidence="1">
    <location>
        <begin position="11"/>
        <end position="20"/>
    </location>
</feature>
<evidence type="ECO:0000313" key="3">
    <source>
        <dbReference type="Proteomes" id="UP000637383"/>
    </source>
</evidence>
<organism evidence="2 3">
    <name type="scientific">Nostoc paludosum FACHB-159</name>
    <dbReference type="NCBI Taxonomy" id="2692908"/>
    <lineage>
        <taxon>Bacteria</taxon>
        <taxon>Bacillati</taxon>
        <taxon>Cyanobacteriota</taxon>
        <taxon>Cyanophyceae</taxon>
        <taxon>Nostocales</taxon>
        <taxon>Nostocaceae</taxon>
        <taxon>Nostoc</taxon>
    </lineage>
</organism>
<evidence type="ECO:0000256" key="1">
    <source>
        <dbReference type="SAM" id="MobiDB-lite"/>
    </source>
</evidence>
<accession>A0ABR8KK51</accession>
<sequence>MGLSRSRLFPSETTASSLATPQPHHPPRTLFSLTLQSQSFAALPVQTKQLHQTWPVVSLVPCPPYRQQQKQPPVI</sequence>
<comment type="caution">
    <text evidence="2">The sequence shown here is derived from an EMBL/GenBank/DDBJ whole genome shotgun (WGS) entry which is preliminary data.</text>
</comment>
<dbReference type="Proteomes" id="UP000637383">
    <property type="component" value="Unassembled WGS sequence"/>
</dbReference>
<proteinExistence type="predicted"/>
<dbReference type="RefSeq" id="WP_190960418.1">
    <property type="nucleotide sequence ID" value="NZ_JACJTU010000149.1"/>
</dbReference>
<name>A0ABR8KK51_9NOSO</name>
<reference evidence="2 3" key="1">
    <citation type="journal article" date="2020" name="ISME J.">
        <title>Comparative genomics reveals insights into cyanobacterial evolution and habitat adaptation.</title>
        <authorList>
            <person name="Chen M.Y."/>
            <person name="Teng W.K."/>
            <person name="Zhao L."/>
            <person name="Hu C.X."/>
            <person name="Zhou Y.K."/>
            <person name="Han B.P."/>
            <person name="Song L.R."/>
            <person name="Shu W.S."/>
        </authorList>
    </citation>
    <scope>NUCLEOTIDE SEQUENCE [LARGE SCALE GENOMIC DNA]</scope>
    <source>
        <strain evidence="2 3">FACHB-159</strain>
    </source>
</reference>
<protein>
    <submittedName>
        <fullName evidence="2">Uncharacterized protein</fullName>
    </submittedName>
</protein>